<dbReference type="InterPro" id="IPR007248">
    <property type="entry name" value="Mpv17_PMP22"/>
</dbReference>
<keyword evidence="3 6" id="KW-0812">Transmembrane</keyword>
<comment type="similarity">
    <text evidence="2 6">Belongs to the peroxisomal membrane protein PXMP2/4 family.</text>
</comment>
<dbReference type="STRING" id="94128.A0A2A3ETK4"/>
<dbReference type="GO" id="GO:0005739">
    <property type="term" value="C:mitochondrion"/>
    <property type="evidence" value="ECO:0007669"/>
    <property type="project" value="TreeGrafter"/>
</dbReference>
<sequence>MNITKNINLIVNKISIIKNKLFSPKYLLYTNVTISISLSATGDVLEQYYEILKGEWDKWSINRTKNMAISGMSIGIVCHYWYKYLDAKLPGRTINIVLKKVFIDQLVCSPLCITMFFLTLGLLEKSNWSDLKNEIIKKAYRLYIAEWIIWPPAQIFNFYFLPTRYRVLYDNTISLGYDVYTSHVKHDNLMYNSKNNPTLEDDFQFQCMTRMQDKTDSEVFE</sequence>
<dbReference type="EMBL" id="KZ288191">
    <property type="protein sequence ID" value="PBC34479.1"/>
    <property type="molecule type" value="Genomic_DNA"/>
</dbReference>
<dbReference type="GO" id="GO:0016020">
    <property type="term" value="C:membrane"/>
    <property type="evidence" value="ECO:0007669"/>
    <property type="project" value="UniProtKB-SubCell"/>
</dbReference>
<feature type="transmembrane region" description="Helical" evidence="6">
    <location>
        <begin position="102"/>
        <end position="123"/>
    </location>
</feature>
<dbReference type="GO" id="GO:0061668">
    <property type="term" value="P:mitochondrial ribosome assembly"/>
    <property type="evidence" value="ECO:0007669"/>
    <property type="project" value="TreeGrafter"/>
</dbReference>
<name>A0A2A3ETK4_APICC</name>
<keyword evidence="8" id="KW-1185">Reference proteome</keyword>
<keyword evidence="4 6" id="KW-1133">Transmembrane helix</keyword>
<evidence type="ECO:0000256" key="4">
    <source>
        <dbReference type="ARBA" id="ARBA00022989"/>
    </source>
</evidence>
<dbReference type="Proteomes" id="UP000242457">
    <property type="component" value="Unassembled WGS sequence"/>
</dbReference>
<organism evidence="7 8">
    <name type="scientific">Apis cerana cerana</name>
    <name type="common">Oriental honeybee</name>
    <dbReference type="NCBI Taxonomy" id="94128"/>
    <lineage>
        <taxon>Eukaryota</taxon>
        <taxon>Metazoa</taxon>
        <taxon>Ecdysozoa</taxon>
        <taxon>Arthropoda</taxon>
        <taxon>Hexapoda</taxon>
        <taxon>Insecta</taxon>
        <taxon>Pterygota</taxon>
        <taxon>Neoptera</taxon>
        <taxon>Endopterygota</taxon>
        <taxon>Hymenoptera</taxon>
        <taxon>Apocrita</taxon>
        <taxon>Aculeata</taxon>
        <taxon>Apoidea</taxon>
        <taxon>Anthophila</taxon>
        <taxon>Apidae</taxon>
        <taxon>Apis</taxon>
    </lineage>
</organism>
<comment type="caution">
    <text evidence="6">Lacks conserved residue(s) required for the propagation of feature annotation.</text>
</comment>
<dbReference type="AlphaFoldDB" id="A0A2A3ETK4"/>
<evidence type="ECO:0000256" key="5">
    <source>
        <dbReference type="ARBA" id="ARBA00023136"/>
    </source>
</evidence>
<accession>A0A2A3ETK4</accession>
<evidence type="ECO:0000256" key="1">
    <source>
        <dbReference type="ARBA" id="ARBA00004141"/>
    </source>
</evidence>
<keyword evidence="5 6" id="KW-0472">Membrane</keyword>
<dbReference type="PANTHER" id="PTHR11266:SF8">
    <property type="entry name" value="MPV17-LIKE PROTEIN 2"/>
    <property type="match status" value="1"/>
</dbReference>
<protein>
    <submittedName>
        <fullName evidence="7">Mpv17 protein</fullName>
    </submittedName>
</protein>
<evidence type="ECO:0000256" key="2">
    <source>
        <dbReference type="ARBA" id="ARBA00006824"/>
    </source>
</evidence>
<reference evidence="7 8" key="1">
    <citation type="submission" date="2014-07" db="EMBL/GenBank/DDBJ databases">
        <title>Genomic and transcriptomic analysis on Apis cerana provide comprehensive insights into honey bee biology.</title>
        <authorList>
            <person name="Diao Q."/>
            <person name="Sun L."/>
            <person name="Zheng H."/>
            <person name="Zheng H."/>
            <person name="Xu S."/>
            <person name="Wang S."/>
            <person name="Zeng Z."/>
            <person name="Hu F."/>
            <person name="Su S."/>
            <person name="Wu J."/>
        </authorList>
    </citation>
    <scope>NUCLEOTIDE SEQUENCE [LARGE SCALE GENOMIC DNA]</scope>
    <source>
        <tissue evidence="7">Pupae without intestine</tissue>
    </source>
</reference>
<evidence type="ECO:0000313" key="8">
    <source>
        <dbReference type="Proteomes" id="UP000242457"/>
    </source>
</evidence>
<dbReference type="PANTHER" id="PTHR11266">
    <property type="entry name" value="PEROXISOMAL MEMBRANE PROTEIN 2, PXMP2 MPV17"/>
    <property type="match status" value="1"/>
</dbReference>
<dbReference type="OrthoDB" id="5345392at2759"/>
<evidence type="ECO:0000313" key="7">
    <source>
        <dbReference type="EMBL" id="PBC34479.1"/>
    </source>
</evidence>
<proteinExistence type="inferred from homology"/>
<dbReference type="Pfam" id="PF04117">
    <property type="entry name" value="Mpv17_PMP22"/>
    <property type="match status" value="1"/>
</dbReference>
<evidence type="ECO:0000256" key="3">
    <source>
        <dbReference type="ARBA" id="ARBA00022692"/>
    </source>
</evidence>
<evidence type="ECO:0000256" key="6">
    <source>
        <dbReference type="RuleBase" id="RU363053"/>
    </source>
</evidence>
<gene>
    <name evidence="7" type="ORF">APICC_07253</name>
</gene>
<comment type="subcellular location">
    <subcellularLocation>
        <location evidence="1">Membrane</location>
        <topology evidence="1">Multi-pass membrane protein</topology>
    </subcellularLocation>
</comment>